<dbReference type="GO" id="GO:0045547">
    <property type="term" value="F:ditrans,polycis-polyprenyl diphosphate synthase [(2E,6E)-farnesyl diphosphate specific] activity"/>
    <property type="evidence" value="ECO:0007669"/>
    <property type="project" value="UniProtKB-EC"/>
</dbReference>
<evidence type="ECO:0000313" key="6">
    <source>
        <dbReference type="Proteomes" id="UP000515146"/>
    </source>
</evidence>
<keyword evidence="3" id="KW-0460">Magnesium</keyword>
<evidence type="ECO:0000256" key="5">
    <source>
        <dbReference type="RuleBase" id="RU363018"/>
    </source>
</evidence>
<dbReference type="GO" id="GO:0005783">
    <property type="term" value="C:endoplasmic reticulum"/>
    <property type="evidence" value="ECO:0007669"/>
    <property type="project" value="TreeGrafter"/>
</dbReference>
<dbReference type="NCBIfam" id="TIGR00055">
    <property type="entry name" value="uppS"/>
    <property type="match status" value="1"/>
</dbReference>
<sequence>MTTWFPKNERTWLERIVIRILSQGIIPKHIAFIMDGNRRFAKKLNQEKILGHSQGFIKLTETLSWCRDLGITQATLFTFSIENFKRPKEEVNYLMDLFRKQTKKVFEEMSKIKQYEICIRVYGNINLLPIDIQQGIARMVIETAKFDRFFLNICFAYTAREEMTNAFNDLQQCVDKHIIEPSDINYTTITNAMYSLGINDPDILLRTSGEIRLSDFLLWQSSFSTIFFLDALWPEFTIWHLFAAILNYQFEYRSMKKSREDYFQLLRGEDDKFCRQIYHNQQSSKNYNNYEQFIIERESKINECYEFIRNKRIEHLYSILLANDISNNNNIDMTTTRKKLITNGSDHHHHHHHHNIDGLLYEFNQSL</sequence>
<organism evidence="6 7">
    <name type="scientific">Dermatophagoides pteronyssinus</name>
    <name type="common">European house dust mite</name>
    <dbReference type="NCBI Taxonomy" id="6956"/>
    <lineage>
        <taxon>Eukaryota</taxon>
        <taxon>Metazoa</taxon>
        <taxon>Ecdysozoa</taxon>
        <taxon>Arthropoda</taxon>
        <taxon>Chelicerata</taxon>
        <taxon>Arachnida</taxon>
        <taxon>Acari</taxon>
        <taxon>Acariformes</taxon>
        <taxon>Sarcoptiformes</taxon>
        <taxon>Astigmata</taxon>
        <taxon>Psoroptidia</taxon>
        <taxon>Analgoidea</taxon>
        <taxon>Pyroglyphidae</taxon>
        <taxon>Dermatophagoidinae</taxon>
        <taxon>Dermatophagoides</taxon>
    </lineage>
</organism>
<gene>
    <name evidence="7" type="primary">LOC113790149</name>
</gene>
<dbReference type="OMA" id="FDRRDLW"/>
<dbReference type="InterPro" id="IPR036424">
    <property type="entry name" value="UPP_synth-like_sf"/>
</dbReference>
<dbReference type="InterPro" id="IPR018520">
    <property type="entry name" value="UPP_synth-like_CS"/>
</dbReference>
<dbReference type="RefSeq" id="XP_027195580.1">
    <property type="nucleotide sequence ID" value="XM_027339779.1"/>
</dbReference>
<dbReference type="Proteomes" id="UP000515146">
    <property type="component" value="Unplaced"/>
</dbReference>
<dbReference type="FunFam" id="3.40.1180.10:FF:000005">
    <property type="entry name" value="Alkyl transferase"/>
    <property type="match status" value="1"/>
</dbReference>
<dbReference type="SUPFAM" id="SSF64005">
    <property type="entry name" value="Undecaprenyl diphosphate synthase"/>
    <property type="match status" value="1"/>
</dbReference>
<dbReference type="CDD" id="cd00475">
    <property type="entry name" value="Cis_IPPS"/>
    <property type="match status" value="1"/>
</dbReference>
<name>A0A6P6XQ94_DERPT</name>
<dbReference type="EC" id="2.5.1.-" evidence="5"/>
<dbReference type="InParanoid" id="A0A6P6XQ94"/>
<dbReference type="PROSITE" id="PS01066">
    <property type="entry name" value="UPP_SYNTHASE"/>
    <property type="match status" value="1"/>
</dbReference>
<dbReference type="OrthoDB" id="4173905at2759"/>
<evidence type="ECO:0000256" key="1">
    <source>
        <dbReference type="ARBA" id="ARBA00005432"/>
    </source>
</evidence>
<reference evidence="7" key="1">
    <citation type="submission" date="2025-08" db="UniProtKB">
        <authorList>
            <consortium name="RefSeq"/>
        </authorList>
    </citation>
    <scope>IDENTIFICATION</scope>
    <source>
        <strain evidence="7">Airmid</strain>
    </source>
</reference>
<dbReference type="HAMAP" id="MF_01139">
    <property type="entry name" value="ISPT"/>
    <property type="match status" value="1"/>
</dbReference>
<keyword evidence="2 5" id="KW-0808">Transferase</keyword>
<evidence type="ECO:0000256" key="2">
    <source>
        <dbReference type="ARBA" id="ARBA00022679"/>
    </source>
</evidence>
<accession>A0A6P6XQ94</accession>
<dbReference type="GO" id="GO:0016094">
    <property type="term" value="P:polyprenol biosynthetic process"/>
    <property type="evidence" value="ECO:0007669"/>
    <property type="project" value="TreeGrafter"/>
</dbReference>
<proteinExistence type="inferred from homology"/>
<dbReference type="InterPro" id="IPR001441">
    <property type="entry name" value="UPP_synth-like"/>
</dbReference>
<evidence type="ECO:0000256" key="3">
    <source>
        <dbReference type="ARBA" id="ARBA00022842"/>
    </source>
</evidence>
<evidence type="ECO:0000313" key="7">
    <source>
        <dbReference type="RefSeq" id="XP_027195580.1"/>
    </source>
</evidence>
<dbReference type="Pfam" id="PF01255">
    <property type="entry name" value="Prenyltransf"/>
    <property type="match status" value="1"/>
</dbReference>
<dbReference type="KEGG" id="dpte:113790149"/>
<dbReference type="GO" id="GO:1904423">
    <property type="term" value="C:dehydrodolichyl diphosphate synthase complex"/>
    <property type="evidence" value="ECO:0007669"/>
    <property type="project" value="TreeGrafter"/>
</dbReference>
<dbReference type="FunCoup" id="A0A6P6XQ94">
    <property type="interactions" value="1004"/>
</dbReference>
<dbReference type="AlphaFoldDB" id="A0A6P6XQ94"/>
<comment type="similarity">
    <text evidence="1 5">Belongs to the UPP synthase family.</text>
</comment>
<evidence type="ECO:0000256" key="4">
    <source>
        <dbReference type="ARBA" id="ARBA00047353"/>
    </source>
</evidence>
<comment type="catalytic activity">
    <reaction evidence="4">
        <text>n isopentenyl diphosphate + (2E,6E)-farnesyl diphosphate = a di-trans,poly-cis-polyprenyl diphosphate + n diphosphate</text>
        <dbReference type="Rhea" id="RHEA:53008"/>
        <dbReference type="Rhea" id="RHEA-COMP:19494"/>
        <dbReference type="ChEBI" id="CHEBI:33019"/>
        <dbReference type="ChEBI" id="CHEBI:128769"/>
        <dbReference type="ChEBI" id="CHEBI:136960"/>
        <dbReference type="ChEBI" id="CHEBI:175763"/>
        <dbReference type="EC" id="2.5.1.87"/>
    </reaction>
</comment>
<dbReference type="CTD" id="79947"/>
<dbReference type="PANTHER" id="PTHR10291:SF43">
    <property type="entry name" value="DEHYDRODOLICHYL DIPHOSPHATE SYNTHASE COMPLEX SUBUNIT DHDDS"/>
    <property type="match status" value="1"/>
</dbReference>
<dbReference type="Gene3D" id="3.40.1180.10">
    <property type="entry name" value="Decaprenyl diphosphate synthase-like"/>
    <property type="match status" value="1"/>
</dbReference>
<keyword evidence="6" id="KW-1185">Reference proteome</keyword>
<protein>
    <recommendedName>
        <fullName evidence="5">Alkyl transferase</fullName>
        <ecNumber evidence="5">2.5.1.-</ecNumber>
    </recommendedName>
</protein>
<dbReference type="PANTHER" id="PTHR10291">
    <property type="entry name" value="DEHYDRODOLICHYL DIPHOSPHATE SYNTHASE FAMILY MEMBER"/>
    <property type="match status" value="1"/>
</dbReference>